<organism evidence="3 4">
    <name type="scientific">Rotaria socialis</name>
    <dbReference type="NCBI Taxonomy" id="392032"/>
    <lineage>
        <taxon>Eukaryota</taxon>
        <taxon>Metazoa</taxon>
        <taxon>Spiralia</taxon>
        <taxon>Gnathifera</taxon>
        <taxon>Rotifera</taxon>
        <taxon>Eurotatoria</taxon>
        <taxon>Bdelloidea</taxon>
        <taxon>Philodinida</taxon>
        <taxon>Philodinidae</taxon>
        <taxon>Rotaria</taxon>
    </lineage>
</organism>
<comment type="caution">
    <text evidence="3">The sequence shown here is derived from an EMBL/GenBank/DDBJ whole genome shotgun (WGS) entry which is preliminary data.</text>
</comment>
<dbReference type="EMBL" id="CAJOBP010080641">
    <property type="protein sequence ID" value="CAF4913654.1"/>
    <property type="molecule type" value="Genomic_DNA"/>
</dbReference>
<feature type="domain" description="GOST seven transmembrane" evidence="2">
    <location>
        <begin position="1"/>
        <end position="55"/>
    </location>
</feature>
<keyword evidence="1" id="KW-0472">Membrane</keyword>
<dbReference type="Pfam" id="PF06814">
    <property type="entry name" value="GOST_TM"/>
    <property type="match status" value="1"/>
</dbReference>
<reference evidence="3" key="1">
    <citation type="submission" date="2021-02" db="EMBL/GenBank/DDBJ databases">
        <authorList>
            <person name="Nowell W R."/>
        </authorList>
    </citation>
    <scope>NUCLEOTIDE SEQUENCE</scope>
</reference>
<feature type="transmembrane region" description="Helical" evidence="1">
    <location>
        <begin position="26"/>
        <end position="46"/>
    </location>
</feature>
<keyword evidence="1" id="KW-0812">Transmembrane</keyword>
<evidence type="ECO:0000256" key="1">
    <source>
        <dbReference type="SAM" id="Phobius"/>
    </source>
</evidence>
<gene>
    <name evidence="3" type="ORF">UJA718_LOCUS46087</name>
</gene>
<dbReference type="InterPro" id="IPR053937">
    <property type="entry name" value="GOST_TM"/>
</dbReference>
<name>A0A821VSZ1_9BILA</name>
<proteinExistence type="predicted"/>
<sequence length="55" mass="6353">MCAIYALFAILWFVWCAFYWKELLKIQFAIGGVILIGMVEKSAFLAEYDTLNRNG</sequence>
<accession>A0A821VSZ1</accession>
<protein>
    <recommendedName>
        <fullName evidence="2">GOST seven transmembrane domain-containing protein</fullName>
    </recommendedName>
</protein>
<evidence type="ECO:0000259" key="2">
    <source>
        <dbReference type="Pfam" id="PF06814"/>
    </source>
</evidence>
<evidence type="ECO:0000313" key="4">
    <source>
        <dbReference type="Proteomes" id="UP000663873"/>
    </source>
</evidence>
<keyword evidence="1" id="KW-1133">Transmembrane helix</keyword>
<dbReference type="AlphaFoldDB" id="A0A821VSZ1"/>
<feature type="non-terminal residue" evidence="3">
    <location>
        <position position="55"/>
    </location>
</feature>
<evidence type="ECO:0000313" key="3">
    <source>
        <dbReference type="EMBL" id="CAF4913654.1"/>
    </source>
</evidence>
<dbReference type="Proteomes" id="UP000663873">
    <property type="component" value="Unassembled WGS sequence"/>
</dbReference>
<keyword evidence="4" id="KW-1185">Reference proteome</keyword>